<dbReference type="Proteomes" id="UP000272464">
    <property type="component" value="Unassembled WGS sequence"/>
</dbReference>
<evidence type="ECO:0000313" key="2">
    <source>
        <dbReference type="Proteomes" id="UP000272464"/>
    </source>
</evidence>
<accession>A0A3S1CWA8</accession>
<comment type="caution">
    <text evidence="1">The sequence shown here is derived from an EMBL/GenBank/DDBJ whole genome shotgun (WGS) entry which is preliminary data.</text>
</comment>
<dbReference type="AlphaFoldDB" id="A0A3S1CWA8"/>
<reference evidence="1 2" key="1">
    <citation type="submission" date="2018-12" db="EMBL/GenBank/DDBJ databases">
        <authorList>
            <person name="Sun L."/>
            <person name="Chen Z."/>
        </authorList>
    </citation>
    <scope>NUCLEOTIDE SEQUENCE [LARGE SCALE GENOMIC DNA]</scope>
    <source>
        <strain evidence="1 2">3-5-3</strain>
    </source>
</reference>
<sequence length="303" mass="34927">MNTHGPEGRDNVVLFPKTLDFYQMELTRMLETERYGEAGELLEFLLQCQGQEPRQYDEWKALLDWLRDAFPGVAGEGSEPDFYEENEESLARLHIEAKVALDKDYGNKLLKAAMDSPLSEHSLLALEQLSYLDMPEIDDALRSWLDRKNVHPLIQFHILQTLRRRGAQGTVSFFRGQELVEVEIETVPLKSADFPPQIQRILERVGDQTQIHNPTLFYFAQEFWYQFVMGVYGTRDYTSILAEDDGTADIWAAALHQTISESLPDGKSDSDIRLVYGITDALRLRFEQVYRSMKQFVHSGQGR</sequence>
<dbReference type="OrthoDB" id="2677436at2"/>
<proteinExistence type="predicted"/>
<gene>
    <name evidence="1" type="ORF">EJP77_19750</name>
</gene>
<dbReference type="EMBL" id="RZNX01000015">
    <property type="protein sequence ID" value="RUT27777.1"/>
    <property type="molecule type" value="Genomic_DNA"/>
</dbReference>
<protein>
    <submittedName>
        <fullName evidence="1">Uncharacterized protein</fullName>
    </submittedName>
</protein>
<organism evidence="1 2">
    <name type="scientific">Paenibacillus zeisoli</name>
    <dbReference type="NCBI Taxonomy" id="2496267"/>
    <lineage>
        <taxon>Bacteria</taxon>
        <taxon>Bacillati</taxon>
        <taxon>Bacillota</taxon>
        <taxon>Bacilli</taxon>
        <taxon>Bacillales</taxon>
        <taxon>Paenibacillaceae</taxon>
        <taxon>Paenibacillus</taxon>
    </lineage>
</organism>
<keyword evidence="2" id="KW-1185">Reference proteome</keyword>
<evidence type="ECO:0000313" key="1">
    <source>
        <dbReference type="EMBL" id="RUT27777.1"/>
    </source>
</evidence>
<name>A0A3S1CWA8_9BACL</name>